<keyword evidence="2" id="KW-1185">Reference proteome</keyword>
<sequence>MPSSSYYESALDDDGMPSKGKNSENNMSINNIGVHDNNSDLNTIKVAASNSIVVPDNDIYYFNPGAPNPEVQIINAETSKEHHQSLIENESASETNLDFVNLANVIQRLTYYVSNVQPTSNISDEEENMAKQIIQDWIKSDYVEDRKKNELKSLVSIPHP</sequence>
<proteinExistence type="predicted"/>
<evidence type="ECO:0000313" key="2">
    <source>
        <dbReference type="Proteomes" id="UP000887540"/>
    </source>
</evidence>
<name>A0A914CPD8_9BILA</name>
<dbReference type="AlphaFoldDB" id="A0A914CPD8"/>
<evidence type="ECO:0000256" key="1">
    <source>
        <dbReference type="SAM" id="MobiDB-lite"/>
    </source>
</evidence>
<organism evidence="2 3">
    <name type="scientific">Acrobeloides nanus</name>
    <dbReference type="NCBI Taxonomy" id="290746"/>
    <lineage>
        <taxon>Eukaryota</taxon>
        <taxon>Metazoa</taxon>
        <taxon>Ecdysozoa</taxon>
        <taxon>Nematoda</taxon>
        <taxon>Chromadorea</taxon>
        <taxon>Rhabditida</taxon>
        <taxon>Tylenchina</taxon>
        <taxon>Cephalobomorpha</taxon>
        <taxon>Cephaloboidea</taxon>
        <taxon>Cephalobidae</taxon>
        <taxon>Acrobeloides</taxon>
    </lineage>
</organism>
<reference evidence="3" key="1">
    <citation type="submission" date="2022-11" db="UniProtKB">
        <authorList>
            <consortium name="WormBaseParasite"/>
        </authorList>
    </citation>
    <scope>IDENTIFICATION</scope>
</reference>
<evidence type="ECO:0000313" key="3">
    <source>
        <dbReference type="WBParaSite" id="ACRNAN_scaffold13020.g16974.t1"/>
    </source>
</evidence>
<dbReference type="Proteomes" id="UP000887540">
    <property type="component" value="Unplaced"/>
</dbReference>
<dbReference type="WBParaSite" id="ACRNAN_scaffold13020.g16974.t1">
    <property type="protein sequence ID" value="ACRNAN_scaffold13020.g16974.t1"/>
    <property type="gene ID" value="ACRNAN_scaffold13020.g16974"/>
</dbReference>
<accession>A0A914CPD8</accession>
<feature type="region of interest" description="Disordered" evidence="1">
    <location>
        <begin position="1"/>
        <end position="33"/>
    </location>
</feature>
<protein>
    <submittedName>
        <fullName evidence="3">Uncharacterized protein</fullName>
    </submittedName>
</protein>